<dbReference type="RefSeq" id="WP_121850815.1">
    <property type="nucleotide sequence ID" value="NZ_CP032050.1"/>
</dbReference>
<dbReference type="KEGG" id="emar:D1013_19565"/>
<dbReference type="SUPFAM" id="SSF52833">
    <property type="entry name" value="Thioredoxin-like"/>
    <property type="match status" value="1"/>
</dbReference>
<keyword evidence="2" id="KW-1185">Reference proteome</keyword>
<evidence type="ECO:0000313" key="2">
    <source>
        <dbReference type="Proteomes" id="UP000276309"/>
    </source>
</evidence>
<dbReference type="InterPro" id="IPR036249">
    <property type="entry name" value="Thioredoxin-like_sf"/>
</dbReference>
<dbReference type="Gene3D" id="3.40.30.10">
    <property type="entry name" value="Glutaredoxin"/>
    <property type="match status" value="1"/>
</dbReference>
<gene>
    <name evidence="1" type="ORF">D1013_19565</name>
</gene>
<dbReference type="Proteomes" id="UP000276309">
    <property type="component" value="Chromosome"/>
</dbReference>
<evidence type="ECO:0000313" key="1">
    <source>
        <dbReference type="EMBL" id="AYN69827.1"/>
    </source>
</evidence>
<name>A0A3G2LC42_9FLAO</name>
<protein>
    <submittedName>
        <fullName evidence="1">Thioredoxin family protein</fullName>
    </submittedName>
</protein>
<organism evidence="1 2">
    <name type="scientific">Euzebyella marina</name>
    <dbReference type="NCBI Taxonomy" id="1761453"/>
    <lineage>
        <taxon>Bacteria</taxon>
        <taxon>Pseudomonadati</taxon>
        <taxon>Bacteroidota</taxon>
        <taxon>Flavobacteriia</taxon>
        <taxon>Flavobacteriales</taxon>
        <taxon>Flavobacteriaceae</taxon>
        <taxon>Euzebyella</taxon>
    </lineage>
</organism>
<accession>A0A3G2LC42</accession>
<reference evidence="1 2" key="1">
    <citation type="submission" date="2018-08" db="EMBL/GenBank/DDBJ databases">
        <title>The reduced genetic potential of extracellular carbohydrate catabolism in Euzebyella marina RN62, a Flavobacteriia bacterium isolated from the hadal water.</title>
        <authorList>
            <person name="Xue C."/>
        </authorList>
    </citation>
    <scope>NUCLEOTIDE SEQUENCE [LARGE SCALE GENOMIC DNA]</scope>
    <source>
        <strain evidence="1 2">RN62</strain>
    </source>
</reference>
<dbReference type="Pfam" id="PF14595">
    <property type="entry name" value="Thioredoxin_9"/>
    <property type="match status" value="1"/>
</dbReference>
<dbReference type="AlphaFoldDB" id="A0A3G2LC42"/>
<dbReference type="EMBL" id="CP032050">
    <property type="protein sequence ID" value="AYN69827.1"/>
    <property type="molecule type" value="Genomic_DNA"/>
</dbReference>
<proteinExistence type="predicted"/>
<sequence>MSISTENEAQTTLIKKALSQAVSYPDYREMVNQLALEGRSTGPNQTEALANYTMLNDRRMKRFDKTVKLSDETISDIENIDRPLTLLVLTESWCGDASPALPVMNKVAELSDVVDLKVVLRDEHLELMDEFLTNGARSIPKLLVIDKNSNEVVEEWGPRPEPAARMVTEHKEKFGKIMPELKEELQQWYNKDKGQTIAREVLASLALK</sequence>
<dbReference type="OrthoDB" id="6120799at2"/>